<dbReference type="RefSeq" id="WP_015256137.1">
    <property type="nucleotide sequence ID" value="NZ_CAJRAY010000026.1"/>
</dbReference>
<feature type="transmembrane region" description="Helical" evidence="2">
    <location>
        <begin position="21"/>
        <end position="41"/>
    </location>
</feature>
<keyword evidence="2" id="KW-0472">Membrane</keyword>
<dbReference type="Pfam" id="PF02518">
    <property type="entry name" value="HATPase_c"/>
    <property type="match status" value="1"/>
</dbReference>
<organism evidence="4 5">
    <name type="scientific">Thermobacillus xylanilyticus</name>
    <dbReference type="NCBI Taxonomy" id="76633"/>
    <lineage>
        <taxon>Bacteria</taxon>
        <taxon>Bacillati</taxon>
        <taxon>Bacillota</taxon>
        <taxon>Bacilli</taxon>
        <taxon>Bacillales</taxon>
        <taxon>Paenibacillaceae</taxon>
        <taxon>Thermobacillus</taxon>
    </lineage>
</organism>
<evidence type="ECO:0000256" key="2">
    <source>
        <dbReference type="SAM" id="Phobius"/>
    </source>
</evidence>
<evidence type="ECO:0000256" key="1">
    <source>
        <dbReference type="SAM" id="Coils"/>
    </source>
</evidence>
<feature type="coiled-coil region" evidence="1">
    <location>
        <begin position="371"/>
        <end position="398"/>
    </location>
</feature>
<name>A0ABM8V278_THEXY</name>
<comment type="caution">
    <text evidence="4">The sequence shown here is derived from an EMBL/GenBank/DDBJ whole genome shotgun (WGS) entry which is preliminary data.</text>
</comment>
<dbReference type="InterPro" id="IPR003594">
    <property type="entry name" value="HATPase_dom"/>
</dbReference>
<evidence type="ECO:0000313" key="5">
    <source>
        <dbReference type="Proteomes" id="UP000681526"/>
    </source>
</evidence>
<evidence type="ECO:0000313" key="4">
    <source>
        <dbReference type="EMBL" id="CAG5082589.1"/>
    </source>
</evidence>
<keyword evidence="5" id="KW-1185">Reference proteome</keyword>
<dbReference type="SMART" id="SM00387">
    <property type="entry name" value="HATPase_c"/>
    <property type="match status" value="1"/>
</dbReference>
<protein>
    <submittedName>
        <fullName evidence="4">Multi-sensor signal transduction histidine kinase</fullName>
    </submittedName>
</protein>
<evidence type="ECO:0000259" key="3">
    <source>
        <dbReference type="SMART" id="SM00387"/>
    </source>
</evidence>
<keyword evidence="1" id="KW-0175">Coiled coil</keyword>
<accession>A0ABM8V278</accession>
<dbReference type="PANTHER" id="PTHR34220">
    <property type="entry name" value="SENSOR HISTIDINE KINASE YPDA"/>
    <property type="match status" value="1"/>
</dbReference>
<keyword evidence="4" id="KW-0808">Transferase</keyword>
<keyword evidence="2" id="KW-0812">Transmembrane</keyword>
<dbReference type="EMBL" id="CAJRAY010000026">
    <property type="protein sequence ID" value="CAG5082589.1"/>
    <property type="molecule type" value="Genomic_DNA"/>
</dbReference>
<feature type="transmembrane region" description="Helical" evidence="2">
    <location>
        <begin position="306"/>
        <end position="330"/>
    </location>
</feature>
<dbReference type="SUPFAM" id="SSF55874">
    <property type="entry name" value="ATPase domain of HSP90 chaperone/DNA topoisomerase II/histidine kinase"/>
    <property type="match status" value="1"/>
</dbReference>
<dbReference type="Gene3D" id="6.10.340.10">
    <property type="match status" value="1"/>
</dbReference>
<proteinExistence type="predicted"/>
<feature type="domain" description="Histidine kinase/HSP90-like ATPase" evidence="3">
    <location>
        <begin position="480"/>
        <end position="581"/>
    </location>
</feature>
<dbReference type="Gene3D" id="3.30.565.10">
    <property type="entry name" value="Histidine kinase-like ATPase, C-terminal domain"/>
    <property type="match status" value="1"/>
</dbReference>
<dbReference type="InterPro" id="IPR050640">
    <property type="entry name" value="Bact_2-comp_sensor_kinase"/>
</dbReference>
<gene>
    <name evidence="4" type="primary">txxe 933</name>
    <name evidence="4" type="ORF">TXXE_06125</name>
</gene>
<reference evidence="4 5" key="1">
    <citation type="submission" date="2021-04" db="EMBL/GenBank/DDBJ databases">
        <authorList>
            <person name="Rakotoarivonina H."/>
        </authorList>
    </citation>
    <scope>NUCLEOTIDE SEQUENCE [LARGE SCALE GENOMIC DNA]</scope>
    <source>
        <strain evidence="4 5">XE</strain>
    </source>
</reference>
<dbReference type="Pfam" id="PF06580">
    <property type="entry name" value="His_kinase"/>
    <property type="match status" value="1"/>
</dbReference>
<dbReference type="Proteomes" id="UP000681526">
    <property type="component" value="Unassembled WGS sequence"/>
</dbReference>
<keyword evidence="2" id="KW-1133">Transmembrane helix</keyword>
<dbReference type="InterPro" id="IPR010559">
    <property type="entry name" value="Sig_transdc_His_kin_internal"/>
</dbReference>
<dbReference type="InterPro" id="IPR036890">
    <property type="entry name" value="HATPase_C_sf"/>
</dbReference>
<sequence length="592" mass="67890">MPEKQRQWMARFRRLRIRDRLFAAMIVVSLPPLFFLGFLSFNIARDTLTESILESNGDHLQTTSEVADLLFRNIINLNRFIVLNDEILDDLRNSKIRNSRELSEMNELTINRLQRVINSNSFDTRFVDSLCIFDNYYQTYCLGRPDNAGKYEGPDKKTLIEQSDWYREAVEAQGRVVFFSYNVLDGSTTSFSTVKLFRDPESIQGKPLGLLVTNLSVSLFQNVSQATRDYGHFVVVDATDDAVHILYPEAWSGPRDEAVTYDDLIAEWENEGYLVSDYRNVSTGWHFIHLLQKEELLARSNRIGTYTGLIAALIAVVALTISYLVSGGITRPLLRLKKMMVDWNKGTLDFNVKFNDDEVGTIGETFLRVAYQNMELDARLIQAELREREAELRALQAQINPHFLYNTLDSIYWMTRLKKTEEAATMALALSESFKLSLNKGKETIPVFKELKHIEHYMTIQNIRYKGRIRLEMDVEPDVMKYEMLKLILQPLVENAVYHGLEPKPGDGLIRITGRQDGDELVFVVEDNGVGMENIALIEQGYGLRNVRERLRLYYGDHCAFTVWSSPGDGTRIEIRFNPGKGGSVHVEGGRV</sequence>
<dbReference type="GO" id="GO:0016301">
    <property type="term" value="F:kinase activity"/>
    <property type="evidence" value="ECO:0007669"/>
    <property type="project" value="UniProtKB-KW"/>
</dbReference>
<keyword evidence="4" id="KW-0418">Kinase</keyword>
<dbReference type="PANTHER" id="PTHR34220:SF7">
    <property type="entry name" value="SENSOR HISTIDINE KINASE YPDA"/>
    <property type="match status" value="1"/>
</dbReference>